<feature type="domain" description="TonB-dependent receptor plug" evidence="12">
    <location>
        <begin position="49"/>
        <end position="166"/>
    </location>
</feature>
<comment type="subcellular location">
    <subcellularLocation>
        <location evidence="1 8">Cell outer membrane</location>
        <topology evidence="1 8">Multi-pass membrane protein</topology>
    </subcellularLocation>
</comment>
<dbReference type="Pfam" id="PF00593">
    <property type="entry name" value="TonB_dep_Rec_b-barrel"/>
    <property type="match status" value="1"/>
</dbReference>
<evidence type="ECO:0000256" key="2">
    <source>
        <dbReference type="ARBA" id="ARBA00022448"/>
    </source>
</evidence>
<dbReference type="PANTHER" id="PTHR47234">
    <property type="match status" value="1"/>
</dbReference>
<evidence type="ECO:0000256" key="6">
    <source>
        <dbReference type="ARBA" id="ARBA00023136"/>
    </source>
</evidence>
<dbReference type="Pfam" id="PF07715">
    <property type="entry name" value="Plug"/>
    <property type="match status" value="1"/>
</dbReference>
<sequence>MHKVLTKTAMAVSMAVSLPSFAQDTISDTQDTVENISVTGSRIMRTSAQMTTPTTVIDAQTIKVSGVKNIGELLHQMPALVDGIGSTNINDNDDNDLGKAGLQLANLRGLGQMRTLVLVDGRRHVPGAAGEASVDLSMIPVELVERVEIITGGASAIYGADAVTGVVNFIMRKNYDGLALDASVGRSSRSDADNRDVSLSFGQNFADNRANLTFHLNYSKQDEVPMTARDYANQRPSFLANPENTGPDDGIPNTVFTPDIRFQALSEEGVFYVPNDNWVLAGTPFDIINNPLPPTFADDPFGLGYDTFIIDRDSGQFRDFIPGKNCAVVPCDGGDGFRTAETNTLRQPTERYLANISGNYDVTDNLSLFSNLKYGKVESAASGQASVFHDDNFGPLIAIRSDNPFRPQELVDVMTARNLDVVALAVVGLNSRNVNKRETLQFTFGGEGFWRDYGYNFYVQHGKVESSSTSQDVLNERYYEALDATTDAQGNPVCRSGNSACVPFNPINNQASQAAIDYVAVTLRQEDEIKQTLASFSLNGDLFELPAGMVAFAAGLEYRKESSSSIPDPLAQAVDADGVGSGLVGSRTGPSREENSYLNPVKGSFDVKEIFGEAIVPLLEDTPVSERVELELAARLANHSETGSDVTYKSALNWTFNDMFRLRGTYSKAVRAPNIQELFAPNSIAGARVTDPCHNTELDNGRDPQNRRANCQALGIDENFVSEASFGTRQVVTRGNLALKPEEADTLTLGLVVTPTQDLNMAIDFWDIEITDAITSFDASDVLANCVDGAGLNEEFCSLIKRDGEGQINNISVQNINASKFAARGTDLDISYRYALGDGELGLTFKGTYLDKREFRQNPNDPEDISSLAGRWDFPRVRAQVNTVYSTGSLTLAWGVNYVGESTFNKTAQPEEYPDWFDNKVPSYFKHNLHLGYGLTENINLYLDINNLTDKQPAFLPNINSGGTLYDGLGRYYTAGINVRM</sequence>
<dbReference type="InterPro" id="IPR037066">
    <property type="entry name" value="Plug_dom_sf"/>
</dbReference>
<evidence type="ECO:0000313" key="14">
    <source>
        <dbReference type="Proteomes" id="UP001501757"/>
    </source>
</evidence>
<gene>
    <name evidence="13" type="ORF">GCM10009092_18860</name>
</gene>
<comment type="similarity">
    <text evidence="8 9">Belongs to the TonB-dependent receptor family.</text>
</comment>
<evidence type="ECO:0000259" key="12">
    <source>
        <dbReference type="Pfam" id="PF07715"/>
    </source>
</evidence>
<evidence type="ECO:0000256" key="8">
    <source>
        <dbReference type="PROSITE-ProRule" id="PRU01360"/>
    </source>
</evidence>
<keyword evidence="14" id="KW-1185">Reference proteome</keyword>
<comment type="caution">
    <text evidence="13">The sequence shown here is derived from an EMBL/GenBank/DDBJ whole genome shotgun (WGS) entry which is preliminary data.</text>
</comment>
<dbReference type="RefSeq" id="WP_343844435.1">
    <property type="nucleotide sequence ID" value="NZ_BAAAEI010000008.1"/>
</dbReference>
<evidence type="ECO:0000313" key="13">
    <source>
        <dbReference type="EMBL" id="GAA0354789.1"/>
    </source>
</evidence>
<keyword evidence="10" id="KW-0732">Signal</keyword>
<keyword evidence="3 8" id="KW-1134">Transmembrane beta strand</keyword>
<dbReference type="PANTHER" id="PTHR47234:SF2">
    <property type="entry name" value="TONB-DEPENDENT RECEPTOR"/>
    <property type="match status" value="1"/>
</dbReference>
<dbReference type="InterPro" id="IPR036942">
    <property type="entry name" value="Beta-barrel_TonB_sf"/>
</dbReference>
<keyword evidence="5 9" id="KW-0798">TonB box</keyword>
<dbReference type="InterPro" id="IPR000531">
    <property type="entry name" value="Beta-barrel_TonB"/>
</dbReference>
<dbReference type="EMBL" id="BAAAEI010000008">
    <property type="protein sequence ID" value="GAA0354789.1"/>
    <property type="molecule type" value="Genomic_DNA"/>
</dbReference>
<keyword evidence="4 8" id="KW-0812">Transmembrane</keyword>
<evidence type="ECO:0000256" key="10">
    <source>
        <dbReference type="SAM" id="SignalP"/>
    </source>
</evidence>
<evidence type="ECO:0000256" key="5">
    <source>
        <dbReference type="ARBA" id="ARBA00023077"/>
    </source>
</evidence>
<reference evidence="13 14" key="1">
    <citation type="journal article" date="2019" name="Int. J. Syst. Evol. Microbiol.">
        <title>The Global Catalogue of Microorganisms (GCM) 10K type strain sequencing project: providing services to taxonomists for standard genome sequencing and annotation.</title>
        <authorList>
            <consortium name="The Broad Institute Genomics Platform"/>
            <consortium name="The Broad Institute Genome Sequencing Center for Infectious Disease"/>
            <person name="Wu L."/>
            <person name="Ma J."/>
        </authorList>
    </citation>
    <scope>NUCLEOTIDE SEQUENCE [LARGE SCALE GENOMIC DNA]</scope>
    <source>
        <strain evidence="13 14">JCM 13378</strain>
    </source>
</reference>
<dbReference type="Gene3D" id="2.40.170.20">
    <property type="entry name" value="TonB-dependent receptor, beta-barrel domain"/>
    <property type="match status" value="1"/>
</dbReference>
<dbReference type="SUPFAM" id="SSF56935">
    <property type="entry name" value="Porins"/>
    <property type="match status" value="1"/>
</dbReference>
<accession>A0ABN0X4D2</accession>
<dbReference type="Proteomes" id="UP001501757">
    <property type="component" value="Unassembled WGS sequence"/>
</dbReference>
<dbReference type="Gene3D" id="2.170.130.10">
    <property type="entry name" value="TonB-dependent receptor, plug domain"/>
    <property type="match status" value="1"/>
</dbReference>
<name>A0ABN0X4D2_9ALTE</name>
<evidence type="ECO:0000256" key="3">
    <source>
        <dbReference type="ARBA" id="ARBA00022452"/>
    </source>
</evidence>
<dbReference type="InterPro" id="IPR039426">
    <property type="entry name" value="TonB-dep_rcpt-like"/>
</dbReference>
<dbReference type="InterPro" id="IPR012910">
    <property type="entry name" value="Plug_dom"/>
</dbReference>
<proteinExistence type="inferred from homology"/>
<keyword evidence="6 8" id="KW-0472">Membrane</keyword>
<keyword evidence="13" id="KW-0675">Receptor</keyword>
<evidence type="ECO:0000259" key="11">
    <source>
        <dbReference type="Pfam" id="PF00593"/>
    </source>
</evidence>
<evidence type="ECO:0000256" key="9">
    <source>
        <dbReference type="RuleBase" id="RU003357"/>
    </source>
</evidence>
<evidence type="ECO:0000256" key="1">
    <source>
        <dbReference type="ARBA" id="ARBA00004571"/>
    </source>
</evidence>
<feature type="domain" description="TonB-dependent receptor-like beta-barrel" evidence="11">
    <location>
        <begin position="475"/>
        <end position="948"/>
    </location>
</feature>
<feature type="signal peptide" evidence="10">
    <location>
        <begin position="1"/>
        <end position="22"/>
    </location>
</feature>
<feature type="chain" id="PRO_5045626493" evidence="10">
    <location>
        <begin position="23"/>
        <end position="981"/>
    </location>
</feature>
<dbReference type="PROSITE" id="PS52016">
    <property type="entry name" value="TONB_DEPENDENT_REC_3"/>
    <property type="match status" value="1"/>
</dbReference>
<evidence type="ECO:0000256" key="7">
    <source>
        <dbReference type="ARBA" id="ARBA00023237"/>
    </source>
</evidence>
<protein>
    <submittedName>
        <fullName evidence="13">TonB-dependent receptor</fullName>
    </submittedName>
</protein>
<keyword evidence="2 8" id="KW-0813">Transport</keyword>
<organism evidence="13 14">
    <name type="scientific">Bowmanella denitrificans</name>
    <dbReference type="NCBI Taxonomy" id="366582"/>
    <lineage>
        <taxon>Bacteria</taxon>
        <taxon>Pseudomonadati</taxon>
        <taxon>Pseudomonadota</taxon>
        <taxon>Gammaproteobacteria</taxon>
        <taxon>Alteromonadales</taxon>
        <taxon>Alteromonadaceae</taxon>
        <taxon>Bowmanella</taxon>
    </lineage>
</organism>
<keyword evidence="7 8" id="KW-0998">Cell outer membrane</keyword>
<evidence type="ECO:0000256" key="4">
    <source>
        <dbReference type="ARBA" id="ARBA00022692"/>
    </source>
</evidence>